<dbReference type="GeneID" id="63774515"/>
<feature type="region of interest" description="Disordered" evidence="1">
    <location>
        <begin position="65"/>
        <end position="154"/>
    </location>
</feature>
<organism evidence="2 3">
    <name type="scientific">Pseudomassariella vexata</name>
    <dbReference type="NCBI Taxonomy" id="1141098"/>
    <lineage>
        <taxon>Eukaryota</taxon>
        <taxon>Fungi</taxon>
        <taxon>Dikarya</taxon>
        <taxon>Ascomycota</taxon>
        <taxon>Pezizomycotina</taxon>
        <taxon>Sordariomycetes</taxon>
        <taxon>Xylariomycetidae</taxon>
        <taxon>Amphisphaeriales</taxon>
        <taxon>Pseudomassariaceae</taxon>
        <taxon>Pseudomassariella</taxon>
    </lineage>
</organism>
<dbReference type="InParanoid" id="A0A1Y2E0G4"/>
<evidence type="ECO:0000256" key="1">
    <source>
        <dbReference type="SAM" id="MobiDB-lite"/>
    </source>
</evidence>
<sequence length="154" mass="17921">MSEYIKKEPTKETTDWRVVGVGQWVPNDIDENLREYFRNGNQLERAPSSKFREDGRHQIGCDFADRQQQQQDARGSQWNAYSEKLTRRSRQTHDSVSGEPIPIASQKTKRPRRRPTHHCEVPSQGSPKGFASRQKRKEWARQHSYTGTGFPATH</sequence>
<name>A0A1Y2E0G4_9PEZI</name>
<comment type="caution">
    <text evidence="2">The sequence shown here is derived from an EMBL/GenBank/DDBJ whole genome shotgun (WGS) entry which is preliminary data.</text>
</comment>
<keyword evidence="3" id="KW-1185">Reference proteome</keyword>
<gene>
    <name evidence="2" type="ORF">BCR38DRAFT_408783</name>
</gene>
<accession>A0A1Y2E0G4</accession>
<dbReference type="Proteomes" id="UP000193689">
    <property type="component" value="Unassembled WGS sequence"/>
</dbReference>
<protein>
    <submittedName>
        <fullName evidence="2">Uncharacterized protein</fullName>
    </submittedName>
</protein>
<dbReference type="AlphaFoldDB" id="A0A1Y2E0G4"/>
<evidence type="ECO:0000313" key="2">
    <source>
        <dbReference type="EMBL" id="ORY65038.1"/>
    </source>
</evidence>
<evidence type="ECO:0000313" key="3">
    <source>
        <dbReference type="Proteomes" id="UP000193689"/>
    </source>
</evidence>
<dbReference type="RefSeq" id="XP_040716190.1">
    <property type="nucleotide sequence ID" value="XM_040858303.1"/>
</dbReference>
<feature type="compositionally biased region" description="Basic residues" evidence="1">
    <location>
        <begin position="107"/>
        <end position="116"/>
    </location>
</feature>
<proteinExistence type="predicted"/>
<dbReference type="EMBL" id="MCFJ01000006">
    <property type="protein sequence ID" value="ORY65038.1"/>
    <property type="molecule type" value="Genomic_DNA"/>
</dbReference>
<reference evidence="2 3" key="1">
    <citation type="submission" date="2016-07" db="EMBL/GenBank/DDBJ databases">
        <title>Pervasive Adenine N6-methylation of Active Genes in Fungi.</title>
        <authorList>
            <consortium name="DOE Joint Genome Institute"/>
            <person name="Mondo S.J."/>
            <person name="Dannebaum R.O."/>
            <person name="Kuo R.C."/>
            <person name="Labutti K."/>
            <person name="Haridas S."/>
            <person name="Kuo A."/>
            <person name="Salamov A."/>
            <person name="Ahrendt S.R."/>
            <person name="Lipzen A."/>
            <person name="Sullivan W."/>
            <person name="Andreopoulos W.B."/>
            <person name="Clum A."/>
            <person name="Lindquist E."/>
            <person name="Daum C."/>
            <person name="Ramamoorthy G.K."/>
            <person name="Gryganskyi A."/>
            <person name="Culley D."/>
            <person name="Magnuson J.K."/>
            <person name="James T.Y."/>
            <person name="O'Malley M.A."/>
            <person name="Stajich J.E."/>
            <person name="Spatafora J.W."/>
            <person name="Visel A."/>
            <person name="Grigoriev I.V."/>
        </authorList>
    </citation>
    <scope>NUCLEOTIDE SEQUENCE [LARGE SCALE GENOMIC DNA]</scope>
    <source>
        <strain evidence="2 3">CBS 129021</strain>
    </source>
</reference>